<gene>
    <name evidence="1" type="ORF">QWJ08_21105</name>
</gene>
<evidence type="ECO:0000313" key="2">
    <source>
        <dbReference type="Proteomes" id="UP001169719"/>
    </source>
</evidence>
<dbReference type="RefSeq" id="WP_289964013.1">
    <property type="nucleotide sequence ID" value="NZ_JAUEOZ010000003.1"/>
</dbReference>
<evidence type="ECO:0000313" key="1">
    <source>
        <dbReference type="EMBL" id="MDN2483855.1"/>
    </source>
</evidence>
<organism evidence="1 2">
    <name type="scientific">Vibrio agarivorans</name>
    <dbReference type="NCBI Taxonomy" id="153622"/>
    <lineage>
        <taxon>Bacteria</taxon>
        <taxon>Pseudomonadati</taxon>
        <taxon>Pseudomonadota</taxon>
        <taxon>Gammaproteobacteria</taxon>
        <taxon>Vibrionales</taxon>
        <taxon>Vibrionaceae</taxon>
        <taxon>Vibrio</taxon>
    </lineage>
</organism>
<dbReference type="EMBL" id="JAUEOZ010000003">
    <property type="protein sequence ID" value="MDN2483855.1"/>
    <property type="molecule type" value="Genomic_DNA"/>
</dbReference>
<sequence length="168" mass="17818">MTQLLSSKQERLLDLLASSPLAPGTLNSSEGFIGRRFNAIFVNDEPVYLVGESSDYQSGVEAIELAESNSFKALLAAVGYKGETYAREVSGDEIQWPASLSVLVESECGNVELGSESGAVVGIVLSKNKGLATMMCVTTEVVSILVNDAPDLVKPSVQLHEADKAVTH</sequence>
<protein>
    <submittedName>
        <fullName evidence="1">Uncharacterized protein</fullName>
    </submittedName>
</protein>
<name>A0ABT7Y775_9VIBR</name>
<comment type="caution">
    <text evidence="1">The sequence shown here is derived from an EMBL/GenBank/DDBJ whole genome shotgun (WGS) entry which is preliminary data.</text>
</comment>
<keyword evidence="2" id="KW-1185">Reference proteome</keyword>
<reference evidence="1" key="1">
    <citation type="submission" date="2024-05" db="EMBL/GenBank/DDBJ databases">
        <title>Genome Sequences of Four Agar- Degrading Marine Bacteria.</title>
        <authorList>
            <person name="Phillips E.K."/>
            <person name="Shaffer J.C."/>
            <person name="Henson M.W."/>
            <person name="Temperton B."/>
            <person name="Thrash C.J."/>
            <person name="Martin M.O."/>
        </authorList>
    </citation>
    <scope>NUCLEOTIDE SEQUENCE</scope>
    <source>
        <strain evidence="1">EKP203</strain>
    </source>
</reference>
<proteinExistence type="predicted"/>
<dbReference type="Proteomes" id="UP001169719">
    <property type="component" value="Unassembled WGS sequence"/>
</dbReference>
<accession>A0ABT7Y775</accession>